<feature type="region of interest" description="Disordered" evidence="1">
    <location>
        <begin position="97"/>
        <end position="248"/>
    </location>
</feature>
<dbReference type="KEGG" id="paro:CUV01_18090"/>
<feature type="compositionally biased region" description="Basic and acidic residues" evidence="1">
    <location>
        <begin position="108"/>
        <end position="120"/>
    </location>
</feature>
<evidence type="ECO:0000313" key="3">
    <source>
        <dbReference type="EMBL" id="AUH35031.1"/>
    </source>
</evidence>
<keyword evidence="2" id="KW-0472">Membrane</keyword>
<reference evidence="3 4" key="1">
    <citation type="submission" date="2017-12" db="EMBL/GenBank/DDBJ databases">
        <authorList>
            <person name="Hurst M.R.H."/>
        </authorList>
    </citation>
    <scope>NUCLEOTIDE SEQUENCE [LARGE SCALE GENOMIC DNA]</scope>
    <source>
        <strain evidence="3 4">BM15</strain>
    </source>
</reference>
<accession>A0A2K9F762</accession>
<protein>
    <submittedName>
        <fullName evidence="3">Uncharacterized protein</fullName>
    </submittedName>
</protein>
<evidence type="ECO:0000256" key="1">
    <source>
        <dbReference type="SAM" id="MobiDB-lite"/>
    </source>
</evidence>
<keyword evidence="4" id="KW-1185">Reference proteome</keyword>
<dbReference type="EMBL" id="CP025408">
    <property type="protein sequence ID" value="AUH35031.1"/>
    <property type="molecule type" value="Genomic_DNA"/>
</dbReference>
<feature type="compositionally biased region" description="Basic and acidic residues" evidence="1">
    <location>
        <begin position="200"/>
        <end position="246"/>
    </location>
</feature>
<sequence length="321" mass="33835">MQSNECMRNCWIAAGVIGLLVWIFTSFIGETSVMGGLFLGLITAVLMGLFLVWAMCRGSGSAEDERADQARSFAAPASASAQTSSTAAASSGSVAMASAAPTSADGASDQRKKDAEAQHEKRQRAAQAEQKALDAAAEEEAAKNGRGKQHSTLSVASTAKEVKSAPSSTDPEPAKAAKPAKAEASDKPAKGKKDKKNKKKSEAKAAKADKPAKTKSKSEKPAKAKDKAADKPAKKAKSKSKDDLKQIKGVGPKMEKLLHQNGVTEFAQIAAWDDSQIDEFAEKIGSMGGRIRSDDWVAQASKLMDGGQTEFSQRVEKGDVY</sequence>
<evidence type="ECO:0000256" key="2">
    <source>
        <dbReference type="SAM" id="Phobius"/>
    </source>
</evidence>
<proteinExistence type="predicted"/>
<feature type="transmembrane region" description="Helical" evidence="2">
    <location>
        <begin position="12"/>
        <end position="29"/>
    </location>
</feature>
<evidence type="ECO:0000313" key="4">
    <source>
        <dbReference type="Proteomes" id="UP000233742"/>
    </source>
</evidence>
<feature type="compositionally biased region" description="Low complexity" evidence="1">
    <location>
        <begin position="125"/>
        <end position="135"/>
    </location>
</feature>
<organism evidence="3 4">
    <name type="scientific">Paracoccus tegillarcae</name>
    <dbReference type="NCBI Taxonomy" id="1529068"/>
    <lineage>
        <taxon>Bacteria</taxon>
        <taxon>Pseudomonadati</taxon>
        <taxon>Pseudomonadota</taxon>
        <taxon>Alphaproteobacteria</taxon>
        <taxon>Rhodobacterales</taxon>
        <taxon>Paracoccaceae</taxon>
        <taxon>Paracoccus</taxon>
    </lineage>
</organism>
<feature type="transmembrane region" description="Helical" evidence="2">
    <location>
        <begin position="35"/>
        <end position="56"/>
    </location>
</feature>
<keyword evidence="2" id="KW-0812">Transmembrane</keyword>
<feature type="compositionally biased region" description="Basic and acidic residues" evidence="1">
    <location>
        <begin position="172"/>
        <end position="191"/>
    </location>
</feature>
<dbReference type="OrthoDB" id="9807941at2"/>
<dbReference type="Proteomes" id="UP000233742">
    <property type="component" value="Chromosome"/>
</dbReference>
<dbReference type="RefSeq" id="WP_101461691.1">
    <property type="nucleotide sequence ID" value="NZ_CP025408.1"/>
</dbReference>
<dbReference type="Gene3D" id="1.10.150.20">
    <property type="entry name" value="5' to 3' exonuclease, C-terminal subdomain"/>
    <property type="match status" value="1"/>
</dbReference>
<keyword evidence="2" id="KW-1133">Transmembrane helix</keyword>
<dbReference type="AlphaFoldDB" id="A0A2K9F762"/>
<gene>
    <name evidence="3" type="ORF">CUV01_18090</name>
</gene>
<name>A0A2K9F762_9RHOB</name>